<dbReference type="SUPFAM" id="SSF48264">
    <property type="entry name" value="Cytochrome P450"/>
    <property type="match status" value="1"/>
</dbReference>
<dbReference type="InterPro" id="IPR017972">
    <property type="entry name" value="Cyt_P450_CS"/>
</dbReference>
<reference evidence="4" key="1">
    <citation type="journal article" date="2019" name="Int. J. Syst. Evol. Microbiol.">
        <title>The Global Catalogue of Microorganisms (GCM) 10K type strain sequencing project: providing services to taxonomists for standard genome sequencing and annotation.</title>
        <authorList>
            <consortium name="The Broad Institute Genomics Platform"/>
            <consortium name="The Broad Institute Genome Sequencing Center for Infectious Disease"/>
            <person name="Wu L."/>
            <person name="Ma J."/>
        </authorList>
    </citation>
    <scope>NUCLEOTIDE SEQUENCE [LARGE SCALE GENOMIC DNA]</scope>
    <source>
        <strain evidence="4">JCM 16908</strain>
    </source>
</reference>
<evidence type="ECO:0000256" key="1">
    <source>
        <dbReference type="ARBA" id="ARBA00010617"/>
    </source>
</evidence>
<sequence>MTDGAGGGLPAVLDGFDLTDHALFARAERGFPYEVFARLRAEAPVLFHPPGHTDDGEGFWVLSRHADIAAAAADSRTFSARGGGNRTGGGSHLDDMPIGGLAGVIVAMVDSPRHELMARLLGGGLTERVARAVEPELRALAGDLIDKAVARGECDFATDICEPYAFLGIALLLGIPVEDRAEVASWAHASTGFIERRSGLPDTTSRRTMQATQDYVRKLIVRKRADPGEDLASILANGELADDPGEEPLSEHEREMNLLLLLLTGGEQPRNTIAAGVLGLAGHPGQWHDLRTDRTLLPTAREEMLRWAPPNPYNRRTATCDVRIGDAEIRAGDKVTLWWPSGNADADVFEDPMAFDVRRTPNPHLTFGHGHHYCLGNLVARLQFDWLMEELLERVGEIRPAGPVGYQPSNKHTIVLDMPVRLEPAPR</sequence>
<gene>
    <name evidence="3" type="ORF">GCM10022226_40060</name>
</gene>
<keyword evidence="2" id="KW-0408">Iron</keyword>
<evidence type="ECO:0000313" key="4">
    <source>
        <dbReference type="Proteomes" id="UP001500888"/>
    </source>
</evidence>
<dbReference type="PANTHER" id="PTHR46696">
    <property type="entry name" value="P450, PUTATIVE (EUROFUNG)-RELATED"/>
    <property type="match status" value="1"/>
</dbReference>
<keyword evidence="2" id="KW-0560">Oxidoreductase</keyword>
<dbReference type="EMBL" id="BAAAZR010000009">
    <property type="protein sequence ID" value="GAA3815297.1"/>
    <property type="molecule type" value="Genomic_DNA"/>
</dbReference>
<dbReference type="InterPro" id="IPR036396">
    <property type="entry name" value="Cyt_P450_sf"/>
</dbReference>
<comment type="similarity">
    <text evidence="1 2">Belongs to the cytochrome P450 family.</text>
</comment>
<keyword evidence="2" id="KW-0503">Monooxygenase</keyword>
<organism evidence="3 4">
    <name type="scientific">Sphaerisporangium flaviroseum</name>
    <dbReference type="NCBI Taxonomy" id="509199"/>
    <lineage>
        <taxon>Bacteria</taxon>
        <taxon>Bacillati</taxon>
        <taxon>Actinomycetota</taxon>
        <taxon>Actinomycetes</taxon>
        <taxon>Streptosporangiales</taxon>
        <taxon>Streptosporangiaceae</taxon>
        <taxon>Sphaerisporangium</taxon>
    </lineage>
</organism>
<dbReference type="Gene3D" id="1.10.630.10">
    <property type="entry name" value="Cytochrome P450"/>
    <property type="match status" value="1"/>
</dbReference>
<dbReference type="InterPro" id="IPR001128">
    <property type="entry name" value="Cyt_P450"/>
</dbReference>
<protein>
    <submittedName>
        <fullName evidence="3">Cytochrome P450</fullName>
    </submittedName>
</protein>
<keyword evidence="2" id="KW-0479">Metal-binding</keyword>
<comment type="caution">
    <text evidence="3">The sequence shown here is derived from an EMBL/GenBank/DDBJ whole genome shotgun (WGS) entry which is preliminary data.</text>
</comment>
<evidence type="ECO:0000256" key="2">
    <source>
        <dbReference type="RuleBase" id="RU000461"/>
    </source>
</evidence>
<proteinExistence type="inferred from homology"/>
<evidence type="ECO:0000313" key="3">
    <source>
        <dbReference type="EMBL" id="GAA3815297.1"/>
    </source>
</evidence>
<accession>A0ABP7ICX6</accession>
<dbReference type="PROSITE" id="PS00086">
    <property type="entry name" value="CYTOCHROME_P450"/>
    <property type="match status" value="1"/>
</dbReference>
<keyword evidence="4" id="KW-1185">Reference proteome</keyword>
<dbReference type="Pfam" id="PF00067">
    <property type="entry name" value="p450"/>
    <property type="match status" value="1"/>
</dbReference>
<dbReference type="PRINTS" id="PR00359">
    <property type="entry name" value="BP450"/>
</dbReference>
<dbReference type="PANTHER" id="PTHR46696:SF4">
    <property type="entry name" value="BIOTIN BIOSYNTHESIS CYTOCHROME P450"/>
    <property type="match status" value="1"/>
</dbReference>
<dbReference type="RefSeq" id="WP_344942697.1">
    <property type="nucleotide sequence ID" value="NZ_BAAAZR010000009.1"/>
</dbReference>
<name>A0ABP7ICX6_9ACTN</name>
<dbReference type="InterPro" id="IPR002397">
    <property type="entry name" value="Cyt_P450_B"/>
</dbReference>
<keyword evidence="2" id="KW-0349">Heme</keyword>
<dbReference type="Proteomes" id="UP001500888">
    <property type="component" value="Unassembled WGS sequence"/>
</dbReference>